<organism evidence="1 2">
    <name type="scientific">Paraburkholderia fungorum</name>
    <dbReference type="NCBI Taxonomy" id="134537"/>
    <lineage>
        <taxon>Bacteria</taxon>
        <taxon>Pseudomonadati</taxon>
        <taxon>Pseudomonadota</taxon>
        <taxon>Betaproteobacteria</taxon>
        <taxon>Burkholderiales</taxon>
        <taxon>Burkholderiaceae</taxon>
        <taxon>Paraburkholderia</taxon>
    </lineage>
</organism>
<evidence type="ECO:0000313" key="1">
    <source>
        <dbReference type="EMBL" id="SDR37246.1"/>
    </source>
</evidence>
<dbReference type="EMBL" id="FNKP01000002">
    <property type="protein sequence ID" value="SDR37246.1"/>
    <property type="molecule type" value="Genomic_DNA"/>
</dbReference>
<sequence length="117" mass="13433">MHRERLEQMVTMLRGLPVDAEPKFHLRTWNCGTTACAVGHACFYQPLIDQGLRWNSMDRVPEFEGEESWDAVRGFFGLGREDAEYLFYDECYPSYGEFTTAIDVADRIEQLIAGTSV</sequence>
<protein>
    <submittedName>
        <fullName evidence="1">Uncharacterized protein</fullName>
    </submittedName>
</protein>
<name>A0A1H1IIU6_9BURK</name>
<gene>
    <name evidence="1" type="ORF">SAMN05443245_5201</name>
</gene>
<accession>A0A1H1IIU6</accession>
<keyword evidence="2" id="KW-1185">Reference proteome</keyword>
<dbReference type="Proteomes" id="UP000183487">
    <property type="component" value="Unassembled WGS sequence"/>
</dbReference>
<reference evidence="2" key="1">
    <citation type="submission" date="2016-10" db="EMBL/GenBank/DDBJ databases">
        <authorList>
            <person name="Varghese N."/>
        </authorList>
    </citation>
    <scope>NUCLEOTIDE SEQUENCE [LARGE SCALE GENOMIC DNA]</scope>
    <source>
        <strain evidence="2">GAS106B</strain>
    </source>
</reference>
<evidence type="ECO:0000313" key="2">
    <source>
        <dbReference type="Proteomes" id="UP000183487"/>
    </source>
</evidence>
<proteinExistence type="predicted"/>
<dbReference type="AlphaFoldDB" id="A0A1H1IIU6"/>